<name>A0A0H3EBN2_BIFBP</name>
<accession>A0A0H3EBN2</accession>
<dbReference type="PATRIC" id="fig|702459.3.peg.1522"/>
<dbReference type="AlphaFoldDB" id="A0A0H3EBN2"/>
<protein>
    <submittedName>
        <fullName evidence="1">Uncharacterized protein</fullName>
    </submittedName>
</protein>
<proteinExistence type="predicted"/>
<evidence type="ECO:0000313" key="1">
    <source>
        <dbReference type="EMBL" id="ADP36501.1"/>
    </source>
</evidence>
<sequence>MLIGSSLVCMTRGRTVCRGGANGASSDGLAHGVCVADVADVAGGNIDDGVAGACSGESDVWHKTVICWLVLVAYLYIQCENYAFAASKARRER</sequence>
<dbReference type="KEGG" id="bbp:BBPR_1468"/>
<dbReference type="OrthoDB" id="1551474at2"/>
<organism evidence="1 2">
    <name type="scientific">Bifidobacterium bifidum (strain PRL2010)</name>
    <dbReference type="NCBI Taxonomy" id="702459"/>
    <lineage>
        <taxon>Bacteria</taxon>
        <taxon>Bacillati</taxon>
        <taxon>Actinomycetota</taxon>
        <taxon>Actinomycetes</taxon>
        <taxon>Bifidobacteriales</taxon>
        <taxon>Bifidobacteriaceae</taxon>
        <taxon>Bifidobacterium</taxon>
    </lineage>
</organism>
<dbReference type="EMBL" id="CP001840">
    <property type="protein sequence ID" value="ADP36501.1"/>
    <property type="molecule type" value="Genomic_DNA"/>
</dbReference>
<evidence type="ECO:0000313" key="2">
    <source>
        <dbReference type="Proteomes" id="UP000002312"/>
    </source>
</evidence>
<dbReference type="HOGENOM" id="CLU_2393890_0_0_11"/>
<gene>
    <name evidence="1" type="ordered locus">BBPR_1468</name>
</gene>
<dbReference type="Proteomes" id="UP000002312">
    <property type="component" value="Chromosome"/>
</dbReference>
<reference evidence="1 2" key="1">
    <citation type="journal article" date="2010" name="Proc. Natl. Acad. Sci. U.S.A.">
        <title>Genome analysis of Bifidobacterium bifidum PRL2010 reveals metabolic pathways for host-derived glycan foraging.</title>
        <authorList>
            <person name="Turroni F."/>
            <person name="Bottacini F."/>
            <person name="Foroni E."/>
            <person name="Mulder I."/>
            <person name="Kim J.H."/>
            <person name="Zomer A."/>
            <person name="Sanchez B."/>
            <person name="Bidossi A."/>
            <person name="Ferrarini A."/>
            <person name="Giubellini V."/>
            <person name="Delledonne M."/>
            <person name="Henrissat B."/>
            <person name="Coutinho P."/>
            <person name="Oggioni M."/>
            <person name="Fitzgerald G.F."/>
            <person name="Mills D."/>
            <person name="Margolles A."/>
            <person name="Kelly D."/>
            <person name="van Sinderen D."/>
            <person name="Ventura M."/>
        </authorList>
    </citation>
    <scope>NUCLEOTIDE SEQUENCE [LARGE SCALE GENOMIC DNA]</scope>
    <source>
        <strain evidence="1 2">PRL2010</strain>
    </source>
</reference>